<evidence type="ECO:0000256" key="2">
    <source>
        <dbReference type="ARBA" id="ARBA00023002"/>
    </source>
</evidence>
<accession>A0A5C8Z390</accession>
<dbReference type="EMBL" id="VKAC01000013">
    <property type="protein sequence ID" value="TXR52565.1"/>
    <property type="molecule type" value="Genomic_DNA"/>
</dbReference>
<dbReference type="Proteomes" id="UP000321234">
    <property type="component" value="Unassembled WGS sequence"/>
</dbReference>
<dbReference type="PRINTS" id="PR00368">
    <property type="entry name" value="FADPNR"/>
</dbReference>
<evidence type="ECO:0000313" key="6">
    <source>
        <dbReference type="Proteomes" id="UP000321234"/>
    </source>
</evidence>
<dbReference type="InterPro" id="IPR050097">
    <property type="entry name" value="Ferredoxin-NADP_redctase_2"/>
</dbReference>
<evidence type="ECO:0000256" key="3">
    <source>
        <dbReference type="ARBA" id="ARBA00048132"/>
    </source>
</evidence>
<evidence type="ECO:0000259" key="4">
    <source>
        <dbReference type="Pfam" id="PF07992"/>
    </source>
</evidence>
<protein>
    <submittedName>
        <fullName evidence="5">NAD(P)/FAD-dependent oxidoreductase</fullName>
    </submittedName>
</protein>
<name>A0A5C8Z390_9ACTN</name>
<keyword evidence="1" id="KW-0285">Flavoprotein</keyword>
<gene>
    <name evidence="5" type="ORF">FMM08_19175</name>
</gene>
<proteinExistence type="predicted"/>
<dbReference type="SUPFAM" id="SSF51905">
    <property type="entry name" value="FAD/NAD(P)-binding domain"/>
    <property type="match status" value="1"/>
</dbReference>
<dbReference type="PRINTS" id="PR00469">
    <property type="entry name" value="PNDRDTASEII"/>
</dbReference>
<feature type="domain" description="FAD/NAD(P)-binding" evidence="4">
    <location>
        <begin position="14"/>
        <end position="307"/>
    </location>
</feature>
<dbReference type="OrthoDB" id="9786503at2"/>
<keyword evidence="6" id="KW-1185">Reference proteome</keyword>
<keyword evidence="2" id="KW-0560">Oxidoreductase</keyword>
<evidence type="ECO:0000313" key="5">
    <source>
        <dbReference type="EMBL" id="TXR52565.1"/>
    </source>
</evidence>
<comment type="catalytic activity">
    <reaction evidence="3">
        <text>[thioredoxin]-dithiol + NADP(+) = [thioredoxin]-disulfide + NADPH + H(+)</text>
        <dbReference type="Rhea" id="RHEA:20345"/>
        <dbReference type="Rhea" id="RHEA-COMP:10698"/>
        <dbReference type="Rhea" id="RHEA-COMP:10700"/>
        <dbReference type="ChEBI" id="CHEBI:15378"/>
        <dbReference type="ChEBI" id="CHEBI:29950"/>
        <dbReference type="ChEBI" id="CHEBI:50058"/>
        <dbReference type="ChEBI" id="CHEBI:57783"/>
        <dbReference type="ChEBI" id="CHEBI:58349"/>
        <dbReference type="EC" id="1.8.1.9"/>
    </reaction>
</comment>
<reference evidence="5 6" key="1">
    <citation type="submission" date="2019-07" db="EMBL/GenBank/DDBJ databases">
        <title>Quadrisphaera sp. strain DD2A genome sequencing and assembly.</title>
        <authorList>
            <person name="Kim I."/>
        </authorList>
    </citation>
    <scope>NUCLEOTIDE SEQUENCE [LARGE SCALE GENOMIC DNA]</scope>
    <source>
        <strain evidence="5 6">DD2A</strain>
    </source>
</reference>
<dbReference type="InterPro" id="IPR023753">
    <property type="entry name" value="FAD/NAD-binding_dom"/>
</dbReference>
<dbReference type="AlphaFoldDB" id="A0A5C8Z390"/>
<dbReference type="RefSeq" id="WP_147927995.1">
    <property type="nucleotide sequence ID" value="NZ_VKAC01000013.1"/>
</dbReference>
<dbReference type="PANTHER" id="PTHR48105">
    <property type="entry name" value="THIOREDOXIN REDUCTASE 1-RELATED-RELATED"/>
    <property type="match status" value="1"/>
</dbReference>
<sequence length="336" mass="34146">MTSAPPLGQLDDQYDAVVVGGGAAGLAGAVALARMRRRVLVVDAGQPRNAPADGVHNLLAREGTPPLDLLAAGRAELRGYGGAVVDGRVTSLQRSSDDGAPLRFAVALEDGRTTTARRLLLAHSGTDVLPDVPGLRELWGSRVLHCPFCHGWEVRGRAVAVLSTGPMTAHAATLWRSVADRVVVLSHTGPDVTAEQRQELEAAGVEFVDGEVVSLEPVGHGDDGDVRVRLASGAELEVAAVVAASRVRVDTSLTGQLGVAVADVEVMGTVAATGAVTVDPTGLTSAPGVWAAGNAAAPMAVVPAVTAAGMQAGAAMTMDLAREDVAAALLLQGAAR</sequence>
<organism evidence="5 6">
    <name type="scientific">Quadrisphaera setariae</name>
    <dbReference type="NCBI Taxonomy" id="2593304"/>
    <lineage>
        <taxon>Bacteria</taxon>
        <taxon>Bacillati</taxon>
        <taxon>Actinomycetota</taxon>
        <taxon>Actinomycetes</taxon>
        <taxon>Kineosporiales</taxon>
        <taxon>Kineosporiaceae</taxon>
        <taxon>Quadrisphaera</taxon>
    </lineage>
</organism>
<evidence type="ECO:0000256" key="1">
    <source>
        <dbReference type="ARBA" id="ARBA00022630"/>
    </source>
</evidence>
<dbReference type="Pfam" id="PF07992">
    <property type="entry name" value="Pyr_redox_2"/>
    <property type="match status" value="1"/>
</dbReference>
<dbReference type="InterPro" id="IPR036188">
    <property type="entry name" value="FAD/NAD-bd_sf"/>
</dbReference>
<dbReference type="Gene3D" id="3.50.50.60">
    <property type="entry name" value="FAD/NAD(P)-binding domain"/>
    <property type="match status" value="2"/>
</dbReference>
<dbReference type="GO" id="GO:0004791">
    <property type="term" value="F:thioredoxin-disulfide reductase (NADPH) activity"/>
    <property type="evidence" value="ECO:0007669"/>
    <property type="project" value="UniProtKB-EC"/>
</dbReference>
<comment type="caution">
    <text evidence="5">The sequence shown here is derived from an EMBL/GenBank/DDBJ whole genome shotgun (WGS) entry which is preliminary data.</text>
</comment>